<evidence type="ECO:0000256" key="4">
    <source>
        <dbReference type="ARBA" id="ARBA00023163"/>
    </source>
</evidence>
<dbReference type="SUPFAM" id="SSF53850">
    <property type="entry name" value="Periplasmic binding protein-like II"/>
    <property type="match status" value="1"/>
</dbReference>
<dbReference type="PANTHER" id="PTHR30419">
    <property type="entry name" value="HTH-TYPE TRANSCRIPTIONAL REGULATOR YBHD"/>
    <property type="match status" value="1"/>
</dbReference>
<dbReference type="InterPro" id="IPR050950">
    <property type="entry name" value="HTH-type_LysR_regulators"/>
</dbReference>
<evidence type="ECO:0000256" key="3">
    <source>
        <dbReference type="ARBA" id="ARBA00023125"/>
    </source>
</evidence>
<dbReference type="InterPro" id="IPR036390">
    <property type="entry name" value="WH_DNA-bd_sf"/>
</dbReference>
<sequence length="318" mass="34500">MLPSLTSIAARLKLRQLQFLIALDECRSLHKAAERAAITQSGATKALREIESTLGAVLFERSAQGVAPNDLGRCVVRYARLIQTDLAHLRDEMLGILQGHGGRLAVGAIMGAVPRLLPDALLRLRASQPGVSIEITEDTSARLLGLLDVGRLDLALCRVSVSRRPDAYHFEPVADEPLAVFAHPKHRLGRSRKLRLADLAGLPWVVYPGSTPMRLLLERELADAGLPMPAYPIETASVSATIALLRADRALVALLPADVGGVYEECGLVRRLPLRLGGRGEPYGIATRRDVQLSPVAALFVEKLREARTAPDPGDKRR</sequence>
<accession>A0ABP8H5F5</accession>
<keyword evidence="3" id="KW-0238">DNA-binding</keyword>
<reference evidence="7" key="1">
    <citation type="journal article" date="2019" name="Int. J. Syst. Evol. Microbiol.">
        <title>The Global Catalogue of Microorganisms (GCM) 10K type strain sequencing project: providing services to taxonomists for standard genome sequencing and annotation.</title>
        <authorList>
            <consortium name="The Broad Institute Genomics Platform"/>
            <consortium name="The Broad Institute Genome Sequencing Center for Infectious Disease"/>
            <person name="Wu L."/>
            <person name="Ma J."/>
        </authorList>
    </citation>
    <scope>NUCLEOTIDE SEQUENCE [LARGE SCALE GENOMIC DNA]</scope>
    <source>
        <strain evidence="7">JCM 17666</strain>
    </source>
</reference>
<dbReference type="InterPro" id="IPR036388">
    <property type="entry name" value="WH-like_DNA-bd_sf"/>
</dbReference>
<dbReference type="Pfam" id="PF03466">
    <property type="entry name" value="LysR_substrate"/>
    <property type="match status" value="1"/>
</dbReference>
<gene>
    <name evidence="6" type="ORF">GCM10023144_27150</name>
</gene>
<evidence type="ECO:0000259" key="5">
    <source>
        <dbReference type="PROSITE" id="PS50931"/>
    </source>
</evidence>
<dbReference type="InterPro" id="IPR000847">
    <property type="entry name" value="LysR_HTH_N"/>
</dbReference>
<evidence type="ECO:0000313" key="7">
    <source>
        <dbReference type="Proteomes" id="UP001501671"/>
    </source>
</evidence>
<comment type="similarity">
    <text evidence="1">Belongs to the LysR transcriptional regulatory family.</text>
</comment>
<dbReference type="PROSITE" id="PS50931">
    <property type="entry name" value="HTH_LYSR"/>
    <property type="match status" value="1"/>
</dbReference>
<evidence type="ECO:0000313" key="6">
    <source>
        <dbReference type="EMBL" id="GAA4334668.1"/>
    </source>
</evidence>
<protein>
    <submittedName>
        <fullName evidence="6">LysR family transcriptional regulator</fullName>
    </submittedName>
</protein>
<keyword evidence="7" id="KW-1185">Reference proteome</keyword>
<dbReference type="SUPFAM" id="SSF46785">
    <property type="entry name" value="Winged helix' DNA-binding domain"/>
    <property type="match status" value="1"/>
</dbReference>
<comment type="caution">
    <text evidence="6">The sequence shown here is derived from an EMBL/GenBank/DDBJ whole genome shotgun (WGS) entry which is preliminary data.</text>
</comment>
<keyword evidence="2" id="KW-0805">Transcription regulation</keyword>
<dbReference type="Gene3D" id="3.40.190.290">
    <property type="match status" value="1"/>
</dbReference>
<evidence type="ECO:0000256" key="1">
    <source>
        <dbReference type="ARBA" id="ARBA00009437"/>
    </source>
</evidence>
<dbReference type="PANTHER" id="PTHR30419:SF8">
    <property type="entry name" value="NITROGEN ASSIMILATION TRANSCRIPTIONAL ACTIVATOR-RELATED"/>
    <property type="match status" value="1"/>
</dbReference>
<dbReference type="Proteomes" id="UP001501671">
    <property type="component" value="Unassembled WGS sequence"/>
</dbReference>
<proteinExistence type="inferred from homology"/>
<keyword evidence="4" id="KW-0804">Transcription</keyword>
<dbReference type="Pfam" id="PF00126">
    <property type="entry name" value="HTH_1"/>
    <property type="match status" value="1"/>
</dbReference>
<dbReference type="Gene3D" id="1.10.10.10">
    <property type="entry name" value="Winged helix-like DNA-binding domain superfamily/Winged helix DNA-binding domain"/>
    <property type="match status" value="1"/>
</dbReference>
<dbReference type="EMBL" id="BAABFO010000012">
    <property type="protein sequence ID" value="GAA4334668.1"/>
    <property type="molecule type" value="Genomic_DNA"/>
</dbReference>
<dbReference type="InterPro" id="IPR005119">
    <property type="entry name" value="LysR_subst-bd"/>
</dbReference>
<name>A0ABP8H5F5_9BURK</name>
<feature type="domain" description="HTH lysR-type" evidence="5">
    <location>
        <begin position="12"/>
        <end position="69"/>
    </location>
</feature>
<dbReference type="RefSeq" id="WP_345250333.1">
    <property type="nucleotide sequence ID" value="NZ_BAABFO010000012.1"/>
</dbReference>
<organism evidence="6 7">
    <name type="scientific">Pigmentiphaga soli</name>
    <dbReference type="NCBI Taxonomy" id="1007095"/>
    <lineage>
        <taxon>Bacteria</taxon>
        <taxon>Pseudomonadati</taxon>
        <taxon>Pseudomonadota</taxon>
        <taxon>Betaproteobacteria</taxon>
        <taxon>Burkholderiales</taxon>
        <taxon>Alcaligenaceae</taxon>
        <taxon>Pigmentiphaga</taxon>
    </lineage>
</organism>
<evidence type="ECO:0000256" key="2">
    <source>
        <dbReference type="ARBA" id="ARBA00023015"/>
    </source>
</evidence>